<reference evidence="1 2" key="1">
    <citation type="submission" date="2018-06" db="EMBL/GenBank/DDBJ databases">
        <title>Comparative genomics reveals the genomic features of Rhizophagus irregularis, R. cerebriforme, R. diaphanum and Gigaspora rosea, and their symbiotic lifestyle signature.</title>
        <authorList>
            <person name="Morin E."/>
            <person name="San Clemente H."/>
            <person name="Chen E.C.H."/>
            <person name="De La Providencia I."/>
            <person name="Hainaut M."/>
            <person name="Kuo A."/>
            <person name="Kohler A."/>
            <person name="Murat C."/>
            <person name="Tang N."/>
            <person name="Roy S."/>
            <person name="Loubradou J."/>
            <person name="Henrissat B."/>
            <person name="Grigoriev I.V."/>
            <person name="Corradi N."/>
            <person name="Roux C."/>
            <person name="Martin F.M."/>
        </authorList>
    </citation>
    <scope>NUCLEOTIDE SEQUENCE [LARGE SCALE GENOMIC DNA]</scope>
    <source>
        <strain evidence="1 2">DAOM 194757</strain>
    </source>
</reference>
<organism evidence="1 2">
    <name type="scientific">Gigaspora rosea</name>
    <dbReference type="NCBI Taxonomy" id="44941"/>
    <lineage>
        <taxon>Eukaryota</taxon>
        <taxon>Fungi</taxon>
        <taxon>Fungi incertae sedis</taxon>
        <taxon>Mucoromycota</taxon>
        <taxon>Glomeromycotina</taxon>
        <taxon>Glomeromycetes</taxon>
        <taxon>Diversisporales</taxon>
        <taxon>Gigasporaceae</taxon>
        <taxon>Gigaspora</taxon>
    </lineage>
</organism>
<name>A0A397UN31_9GLOM</name>
<keyword evidence="2" id="KW-1185">Reference proteome</keyword>
<gene>
    <name evidence="1" type="ORF">C2G38_2211451</name>
</gene>
<sequence length="189" mass="22310">MQTSLNARCRLVPLSCIYGGLTVHCLYGGFGNSKLINHDYYRPRVHKTRMAICLNCWKLIQVNDEKPKKLKTGDGSAIIIQNAWRRFKERDLSNARLAWLSLPNDNTLDDKKFLGLTPCKVKNPISLDQIKMRFNKEYAKYIKKYNRLPYITESEISTYQEYIILYNWIGRKKNQLRNRFQKRLSEIEA</sequence>
<dbReference type="EMBL" id="QKWP01001498">
    <property type="protein sequence ID" value="RIB08536.1"/>
    <property type="molecule type" value="Genomic_DNA"/>
</dbReference>
<accession>A0A397UN31</accession>
<dbReference type="AlphaFoldDB" id="A0A397UN31"/>
<evidence type="ECO:0000313" key="2">
    <source>
        <dbReference type="Proteomes" id="UP000266673"/>
    </source>
</evidence>
<proteinExistence type="predicted"/>
<protein>
    <submittedName>
        <fullName evidence="1">Uncharacterized protein</fullName>
    </submittedName>
</protein>
<dbReference type="Proteomes" id="UP000266673">
    <property type="component" value="Unassembled WGS sequence"/>
</dbReference>
<comment type="caution">
    <text evidence="1">The sequence shown here is derived from an EMBL/GenBank/DDBJ whole genome shotgun (WGS) entry which is preliminary data.</text>
</comment>
<evidence type="ECO:0000313" key="1">
    <source>
        <dbReference type="EMBL" id="RIB08536.1"/>
    </source>
</evidence>